<dbReference type="EMBL" id="FZOA01000002">
    <property type="protein sequence ID" value="SNR69357.1"/>
    <property type="molecule type" value="Genomic_DNA"/>
</dbReference>
<accession>A0A238YDY9</accession>
<gene>
    <name evidence="1" type="ORF">SAMN05192560_0531</name>
</gene>
<evidence type="ECO:0000313" key="2">
    <source>
        <dbReference type="Proteomes" id="UP000198305"/>
    </source>
</evidence>
<name>A0A238YDY9_9PROT</name>
<dbReference type="Proteomes" id="UP000198305">
    <property type="component" value="Unassembled WGS sequence"/>
</dbReference>
<evidence type="ECO:0008006" key="3">
    <source>
        <dbReference type="Google" id="ProtNLM"/>
    </source>
</evidence>
<dbReference type="RefSeq" id="WP_089374684.1">
    <property type="nucleotide sequence ID" value="NZ_FZOA01000002.1"/>
</dbReference>
<organism evidence="1 2">
    <name type="scientific">Methylobacillus rhizosphaerae</name>
    <dbReference type="NCBI Taxonomy" id="551994"/>
    <lineage>
        <taxon>Bacteria</taxon>
        <taxon>Pseudomonadati</taxon>
        <taxon>Pseudomonadota</taxon>
        <taxon>Betaproteobacteria</taxon>
        <taxon>Nitrosomonadales</taxon>
        <taxon>Methylophilaceae</taxon>
        <taxon>Methylobacillus</taxon>
    </lineage>
</organism>
<dbReference type="OrthoDB" id="5608612at2"/>
<reference evidence="2" key="1">
    <citation type="submission" date="2017-06" db="EMBL/GenBank/DDBJ databases">
        <authorList>
            <person name="Varghese N."/>
            <person name="Submissions S."/>
        </authorList>
    </citation>
    <scope>NUCLEOTIDE SEQUENCE [LARGE SCALE GENOMIC DNA]</scope>
    <source>
        <strain evidence="2">Ca-68</strain>
    </source>
</reference>
<dbReference type="AlphaFoldDB" id="A0A238YDY9"/>
<keyword evidence="2" id="KW-1185">Reference proteome</keyword>
<protein>
    <recommendedName>
        <fullName evidence="3">Lipoprotein</fullName>
    </recommendedName>
</protein>
<sequence>MKFKRNGNYHTATVLLASIMLAACGGEFSYKRGAGIQDLNEARKQCQTAEPLEPEFTKCMENNGWLVHSPQDVSEDADPVIKASIKADYRNSAAATPLTESTSADHATTSPLPVKKLADPMDMFIVSSWWKTGKGADILKNDMQTCVAKLGEEHQPDMSGKTARVTRGLLLCMRDAGWKALQAGN</sequence>
<dbReference type="PROSITE" id="PS51257">
    <property type="entry name" value="PROKAR_LIPOPROTEIN"/>
    <property type="match status" value="1"/>
</dbReference>
<proteinExistence type="predicted"/>
<evidence type="ECO:0000313" key="1">
    <source>
        <dbReference type="EMBL" id="SNR69357.1"/>
    </source>
</evidence>